<sequence length="532" mass="60018">MSNENLISIKNLSVNFKAANEIVRAVKNISFDIPEGKNIALVGESGSGKSVTALSILNLHDASHVNYPSGEIVFQNKNLLLQTERELRCVRGSDIAMIFQEPMTSLNPVYPVAKQMIEPLMLHQNLTREAALKHSIELFDRVGIPDPSRHINSFPHMMSGGQRQRVMIAMALACKPKLLIADEPTTALDVTIQKQILELIKDLQTDFNMSVLMITHDLNLVKHYSDYVCVMNDGEIVEQNNVQPLFENPQHKYTQHLLASQPQRQVNEIKIGSEILLQGENLRVYFPITKGFFKRKVDEVKAVDQVDIFLTKGETLGIVGESGSGKTTLGMAMLKLQNSTGDIFFKKTRLDNLKEAEIRPLRKSFQVVFQDPFSSLSPRMTVEQIVGEGLGIHFPQLNAQQRLEKIIKVLNEVGLDDSILWRYPHEFSGGQRQRIAIARVVILEPELILLDEPTSALDVSVQKQVLELLAELQLKHNISYLFISHDLNVIRAISHRVMVMQQGKVVEQGETEKLFEQPQQTYTKELLSAAMM</sequence>
<dbReference type="PROSITE" id="PS00211">
    <property type="entry name" value="ABC_TRANSPORTER_1"/>
    <property type="match status" value="2"/>
</dbReference>
<dbReference type="InterPro" id="IPR017871">
    <property type="entry name" value="ABC_transporter-like_CS"/>
</dbReference>
<dbReference type="EMBL" id="UOFH01000395">
    <property type="protein sequence ID" value="VAW67569.1"/>
    <property type="molecule type" value="Genomic_DNA"/>
</dbReference>
<reference evidence="5" key="1">
    <citation type="submission" date="2018-06" db="EMBL/GenBank/DDBJ databases">
        <authorList>
            <person name="Zhirakovskaya E."/>
        </authorList>
    </citation>
    <scope>NUCLEOTIDE SEQUENCE</scope>
</reference>
<evidence type="ECO:0000256" key="2">
    <source>
        <dbReference type="ARBA" id="ARBA00022741"/>
    </source>
</evidence>
<dbReference type="InterPro" id="IPR050319">
    <property type="entry name" value="ABC_transp_ATP-bind"/>
</dbReference>
<dbReference type="Pfam" id="PF08352">
    <property type="entry name" value="oligo_HPY"/>
    <property type="match status" value="2"/>
</dbReference>
<dbReference type="SUPFAM" id="SSF52540">
    <property type="entry name" value="P-loop containing nucleoside triphosphate hydrolases"/>
    <property type="match status" value="2"/>
</dbReference>
<evidence type="ECO:0000259" key="4">
    <source>
        <dbReference type="PROSITE" id="PS50893"/>
    </source>
</evidence>
<dbReference type="GO" id="GO:0005524">
    <property type="term" value="F:ATP binding"/>
    <property type="evidence" value="ECO:0007669"/>
    <property type="project" value="UniProtKB-KW"/>
</dbReference>
<dbReference type="InterPro" id="IPR003439">
    <property type="entry name" value="ABC_transporter-like_ATP-bd"/>
</dbReference>
<dbReference type="SMART" id="SM00382">
    <property type="entry name" value="AAA"/>
    <property type="match status" value="2"/>
</dbReference>
<evidence type="ECO:0000256" key="1">
    <source>
        <dbReference type="ARBA" id="ARBA00022448"/>
    </source>
</evidence>
<keyword evidence="3 5" id="KW-0067">ATP-binding</keyword>
<dbReference type="PANTHER" id="PTHR43776">
    <property type="entry name" value="TRANSPORT ATP-BINDING PROTEIN"/>
    <property type="match status" value="1"/>
</dbReference>
<accession>A0A3B0Y0D8</accession>
<evidence type="ECO:0000313" key="5">
    <source>
        <dbReference type="EMBL" id="VAW67569.1"/>
    </source>
</evidence>
<dbReference type="GO" id="GO:0015833">
    <property type="term" value="P:peptide transport"/>
    <property type="evidence" value="ECO:0007669"/>
    <property type="project" value="InterPro"/>
</dbReference>
<dbReference type="NCBIfam" id="NF007739">
    <property type="entry name" value="PRK10419.1"/>
    <property type="match status" value="2"/>
</dbReference>
<gene>
    <name evidence="5" type="ORF">MNBD_GAMMA08-1449</name>
</gene>
<dbReference type="GO" id="GO:0016887">
    <property type="term" value="F:ATP hydrolysis activity"/>
    <property type="evidence" value="ECO:0007669"/>
    <property type="project" value="InterPro"/>
</dbReference>
<feature type="domain" description="ABC transporter" evidence="4">
    <location>
        <begin position="9"/>
        <end position="258"/>
    </location>
</feature>
<name>A0A3B0Y0D8_9ZZZZ</name>
<dbReference type="FunFam" id="3.40.50.300:FF:000016">
    <property type="entry name" value="Oligopeptide ABC transporter ATP-binding component"/>
    <property type="match status" value="2"/>
</dbReference>
<dbReference type="CDD" id="cd03257">
    <property type="entry name" value="ABC_NikE_OppD_transporters"/>
    <property type="match status" value="2"/>
</dbReference>
<organism evidence="5">
    <name type="scientific">hydrothermal vent metagenome</name>
    <dbReference type="NCBI Taxonomy" id="652676"/>
    <lineage>
        <taxon>unclassified sequences</taxon>
        <taxon>metagenomes</taxon>
        <taxon>ecological metagenomes</taxon>
    </lineage>
</organism>
<dbReference type="InterPro" id="IPR013563">
    <property type="entry name" value="Oligopep_ABC_C"/>
</dbReference>
<dbReference type="PROSITE" id="PS50893">
    <property type="entry name" value="ABC_TRANSPORTER_2"/>
    <property type="match status" value="2"/>
</dbReference>
<feature type="domain" description="ABC transporter" evidence="4">
    <location>
        <begin position="277"/>
        <end position="527"/>
    </location>
</feature>
<dbReference type="NCBIfam" id="NF008453">
    <property type="entry name" value="PRK11308.1"/>
    <property type="match status" value="2"/>
</dbReference>
<dbReference type="InterPro" id="IPR027417">
    <property type="entry name" value="P-loop_NTPase"/>
</dbReference>
<dbReference type="Pfam" id="PF00005">
    <property type="entry name" value="ABC_tran"/>
    <property type="match status" value="2"/>
</dbReference>
<evidence type="ECO:0000256" key="3">
    <source>
        <dbReference type="ARBA" id="ARBA00022840"/>
    </source>
</evidence>
<dbReference type="InterPro" id="IPR003593">
    <property type="entry name" value="AAA+_ATPase"/>
</dbReference>
<proteinExistence type="predicted"/>
<dbReference type="Gene3D" id="3.40.50.300">
    <property type="entry name" value="P-loop containing nucleotide triphosphate hydrolases"/>
    <property type="match status" value="2"/>
</dbReference>
<dbReference type="AlphaFoldDB" id="A0A3B0Y0D8"/>
<keyword evidence="2" id="KW-0547">Nucleotide-binding</keyword>
<protein>
    <submittedName>
        <fullName evidence="5">ABC transporter, ATP-binding protein (Cluster 5, nickel/peptides/opines) / ABC transporter, ATP-binding protein (Cluster 5, nickel/peptides/opines)</fullName>
    </submittedName>
</protein>
<keyword evidence="1" id="KW-0813">Transport</keyword>
<dbReference type="GO" id="GO:0055085">
    <property type="term" value="P:transmembrane transport"/>
    <property type="evidence" value="ECO:0007669"/>
    <property type="project" value="UniProtKB-ARBA"/>
</dbReference>